<evidence type="ECO:0000313" key="8">
    <source>
        <dbReference type="EMBL" id="SIO73676.1"/>
    </source>
</evidence>
<dbReference type="GO" id="GO:0030150">
    <property type="term" value="P:protein import into mitochondrial matrix"/>
    <property type="evidence" value="ECO:0007669"/>
    <property type="project" value="TreeGrafter"/>
</dbReference>
<keyword evidence="5 7" id="KW-0472">Membrane</keyword>
<evidence type="ECO:0000256" key="2">
    <source>
        <dbReference type="ARBA" id="ARBA00007839"/>
    </source>
</evidence>
<feature type="transmembrane region" description="Helical" evidence="7">
    <location>
        <begin position="105"/>
        <end position="127"/>
    </location>
</feature>
<dbReference type="Pfam" id="PF10247">
    <property type="entry name" value="Romo1"/>
    <property type="match status" value="1"/>
</dbReference>
<dbReference type="Proteomes" id="UP000002899">
    <property type="component" value="Chromosome IV"/>
</dbReference>
<dbReference type="RefSeq" id="XP_021337747.1">
    <property type="nucleotide sequence ID" value="XM_021482528.1"/>
</dbReference>
<keyword evidence="4 7" id="KW-1133">Transmembrane helix</keyword>
<reference evidence="8 9" key="1">
    <citation type="journal article" date="2012" name="Nucleic Acids Res.">
        <title>Sequencing of the smallest Apicomplexan genome from the human pathogen Babesia microti.</title>
        <authorList>
            <person name="Cornillot E."/>
            <person name="Hadj-Kaddour K."/>
            <person name="Dassouli A."/>
            <person name="Noel B."/>
            <person name="Ranwez V."/>
            <person name="Vacherie B."/>
            <person name="Augagneur Y."/>
            <person name="Bres V."/>
            <person name="Duclos A."/>
            <person name="Randazzo S."/>
            <person name="Carcy B."/>
            <person name="Debierre-Grockiego F."/>
            <person name="Delbecq S."/>
            <person name="Moubri-Menage K."/>
            <person name="Shams-Eldin H."/>
            <person name="Usmani-Brown S."/>
            <person name="Bringaud F."/>
            <person name="Wincker P."/>
            <person name="Vivares C.P."/>
            <person name="Schwarz R.T."/>
            <person name="Schetters T.P."/>
            <person name="Krause P.J."/>
            <person name="Gorenflot A."/>
            <person name="Berry V."/>
            <person name="Barbe V."/>
            <person name="Ben Mamoun C."/>
        </authorList>
    </citation>
    <scope>NUCLEOTIDE SEQUENCE [LARGE SCALE GENOMIC DNA]</scope>
    <source>
        <strain evidence="8 9">RI</strain>
    </source>
</reference>
<dbReference type="SMART" id="SM01378">
    <property type="entry name" value="Romo1"/>
    <property type="match status" value="1"/>
</dbReference>
<dbReference type="VEuPathDB" id="PiroplasmaDB:BmR1_04g06620"/>
<organism evidence="8 9">
    <name type="scientific">Babesia microti (strain RI)</name>
    <dbReference type="NCBI Taxonomy" id="1133968"/>
    <lineage>
        <taxon>Eukaryota</taxon>
        <taxon>Sar</taxon>
        <taxon>Alveolata</taxon>
        <taxon>Apicomplexa</taxon>
        <taxon>Aconoidasida</taxon>
        <taxon>Piroplasmida</taxon>
        <taxon>Babesiidae</taxon>
        <taxon>Babesia</taxon>
    </lineage>
</organism>
<reference evidence="8 9" key="3">
    <citation type="journal article" date="2016" name="Sci. Rep.">
        <title>Genome-wide diversity and gene expression profiling of Babesia microti isolates identify polymorphic genes that mediate host-pathogen interactions.</title>
        <authorList>
            <person name="Silva J.C."/>
            <person name="Cornillot E."/>
            <person name="McCracken C."/>
            <person name="Usmani-Brown S."/>
            <person name="Dwivedi A."/>
            <person name="Ifeonu O.O."/>
            <person name="Crabtree J."/>
            <person name="Gotia H.T."/>
            <person name="Virji A.Z."/>
            <person name="Reynes C."/>
            <person name="Colinge J."/>
            <person name="Kumar V."/>
            <person name="Lawres L."/>
            <person name="Pazzi J.E."/>
            <person name="Pablo J.V."/>
            <person name="Hung C."/>
            <person name="Brancato J."/>
            <person name="Kumari P."/>
            <person name="Orvis J."/>
            <person name="Tretina K."/>
            <person name="Chibucos M."/>
            <person name="Ott S."/>
            <person name="Sadzewicz L."/>
            <person name="Sengamalay N."/>
            <person name="Shetty A.C."/>
            <person name="Su Q."/>
            <person name="Tallon L."/>
            <person name="Fraser C.M."/>
            <person name="Frutos R."/>
            <person name="Molina D.M."/>
            <person name="Krause P.J."/>
            <person name="Ben Mamoun C."/>
        </authorList>
    </citation>
    <scope>NUCLEOTIDE SEQUENCE [LARGE SCALE GENOMIC DNA]</scope>
    <source>
        <strain evidence="8 9">RI</strain>
    </source>
</reference>
<accession>A0A1N6LXS3</accession>
<evidence type="ECO:0000256" key="4">
    <source>
        <dbReference type="ARBA" id="ARBA00022989"/>
    </source>
</evidence>
<dbReference type="GO" id="GO:0005744">
    <property type="term" value="C:TIM23 mitochondrial import inner membrane translocase complex"/>
    <property type="evidence" value="ECO:0007669"/>
    <property type="project" value="TreeGrafter"/>
</dbReference>
<evidence type="ECO:0000256" key="3">
    <source>
        <dbReference type="ARBA" id="ARBA00022692"/>
    </source>
</evidence>
<sequence length="158" mass="17268">MSWWPFYESSENKDKNVSPYDSLVPPPPSGPYVAPPVKPKNISIDAVDRSFIGFSPPPKIKDSYHINSDYSMYQDEDTSSKGKWARLSNLMTNQRARGCIESVKMGCKMGATVGGIFGSITGLYASIVHRNLLTLPLSTMGGAVSFGFFLGCGMIVRC</sequence>
<dbReference type="KEGG" id="bmic:BmR1_04g06620"/>
<dbReference type="GO" id="GO:0045039">
    <property type="term" value="P:protein insertion into mitochondrial inner membrane"/>
    <property type="evidence" value="ECO:0007669"/>
    <property type="project" value="TreeGrafter"/>
</dbReference>
<dbReference type="PANTHER" id="PTHR28525">
    <property type="entry name" value="REACTIVE OXYGEN SPECIES MODULATOR 1"/>
    <property type="match status" value="1"/>
</dbReference>
<dbReference type="PANTHER" id="PTHR28525:SF1">
    <property type="entry name" value="REACTIVE OXYGEN SPECIES MODULATOR 1"/>
    <property type="match status" value="1"/>
</dbReference>
<keyword evidence="9" id="KW-1185">Reference proteome</keyword>
<reference evidence="8 9" key="2">
    <citation type="journal article" date="2013" name="PLoS ONE">
        <title>Whole genome mapping and re-organization of the nuclear and mitochondrial genomes of Babesia microti isolates.</title>
        <authorList>
            <person name="Cornillot E."/>
            <person name="Dassouli A."/>
            <person name="Garg A."/>
            <person name="Pachikara N."/>
            <person name="Randazzo S."/>
            <person name="Depoix D."/>
            <person name="Carcy B."/>
            <person name="Delbecq S."/>
            <person name="Frutos R."/>
            <person name="Silva J.C."/>
            <person name="Sutton R."/>
            <person name="Krause P.J."/>
            <person name="Mamoun C.B."/>
        </authorList>
    </citation>
    <scope>NUCLEOTIDE SEQUENCE [LARGE SCALE GENOMIC DNA]</scope>
    <source>
        <strain evidence="8 9">RI</strain>
    </source>
</reference>
<evidence type="ECO:0000256" key="7">
    <source>
        <dbReference type="SAM" id="Phobius"/>
    </source>
</evidence>
<feature type="region of interest" description="Disordered" evidence="6">
    <location>
        <begin position="1"/>
        <end position="25"/>
    </location>
</feature>
<dbReference type="OrthoDB" id="422939at2759"/>
<protein>
    <recommendedName>
        <fullName evidence="10">Reactive oxygen species modulator 1</fullName>
    </recommendedName>
</protein>
<dbReference type="GeneID" id="24425969"/>
<comment type="subcellular location">
    <subcellularLocation>
        <location evidence="1">Membrane</location>
    </subcellularLocation>
</comment>
<dbReference type="AlphaFoldDB" id="A0A1N6LXS3"/>
<dbReference type="EMBL" id="LN871599">
    <property type="protein sequence ID" value="SIO73676.1"/>
    <property type="molecule type" value="Genomic_DNA"/>
</dbReference>
<name>A0A1N6LXS3_BABMR</name>
<proteinExistence type="inferred from homology"/>
<evidence type="ECO:0000256" key="1">
    <source>
        <dbReference type="ARBA" id="ARBA00004370"/>
    </source>
</evidence>
<keyword evidence="3 7" id="KW-0812">Transmembrane</keyword>
<comment type="similarity">
    <text evidence="2">Belongs to the MGR2 family.</text>
</comment>
<evidence type="ECO:0000256" key="6">
    <source>
        <dbReference type="SAM" id="MobiDB-lite"/>
    </source>
</evidence>
<evidence type="ECO:0000256" key="5">
    <source>
        <dbReference type="ARBA" id="ARBA00023136"/>
    </source>
</evidence>
<feature type="transmembrane region" description="Helical" evidence="7">
    <location>
        <begin position="133"/>
        <end position="156"/>
    </location>
</feature>
<evidence type="ECO:0008006" key="10">
    <source>
        <dbReference type="Google" id="ProtNLM"/>
    </source>
</evidence>
<dbReference type="InterPro" id="IPR018450">
    <property type="entry name" value="Romo1/Mgr2"/>
</dbReference>
<evidence type="ECO:0000313" key="9">
    <source>
        <dbReference type="Proteomes" id="UP000002899"/>
    </source>
</evidence>